<protein>
    <submittedName>
        <fullName evidence="1">Uncharacterized protein</fullName>
    </submittedName>
</protein>
<sequence length="387" mass="45002">MQRHKQSQTIVNGSSRALALSDPSGKVAQLDRSRKRERSNEPEWLTESKRAKHDDEADDDSEEKPAPKPIPPNEKPAVIEERTGEIEFRVVNNDNTRESLLVLARLIRVYRYQLPEMGGAYISRLVYDRTHLSIVIVGKSLRVIGGITFRPFDRRQFAEIVFCAVHSNQQVKGYGAHLMSHLKDYVKATSDVRHFLTYADNLAVNFFKKQGFTKDITLPDSVWMGCIKDYNGGTIMQCSMLPRIRYLEARRMLLKQKKCVEAKIRALTNSHPHQSPYYNRLARLLSDMQTHQAAWPFWDPVNGDDNPDYYKIITEPMDLSIMWTKLEADQYPTPREFLRDAHRLFKNCRKYNAEGTIYVKEANRLENYMWRRIRAIPEWSQVAPQPG</sequence>
<accession>A0ACC2JGM9</accession>
<dbReference type="EMBL" id="JAPUUL010001813">
    <property type="protein sequence ID" value="KAJ8126534.1"/>
    <property type="molecule type" value="Genomic_DNA"/>
</dbReference>
<evidence type="ECO:0000313" key="1">
    <source>
        <dbReference type="EMBL" id="KAJ8126534.1"/>
    </source>
</evidence>
<comment type="caution">
    <text evidence="1">The sequence shown here is derived from an EMBL/GenBank/DDBJ whole genome shotgun (WGS) entry which is preliminary data.</text>
</comment>
<evidence type="ECO:0000313" key="2">
    <source>
        <dbReference type="Proteomes" id="UP001153332"/>
    </source>
</evidence>
<reference evidence="1" key="1">
    <citation type="submission" date="2022-12" db="EMBL/GenBank/DDBJ databases">
        <title>Genome Sequence of Lasiodiplodia mahajangana.</title>
        <authorList>
            <person name="Buettner E."/>
        </authorList>
    </citation>
    <scope>NUCLEOTIDE SEQUENCE</scope>
    <source>
        <strain evidence="1">VT137</strain>
    </source>
</reference>
<name>A0ACC2JGM9_9PEZI</name>
<gene>
    <name evidence="1" type="ORF">O1611_g7104</name>
</gene>
<proteinExistence type="predicted"/>
<dbReference type="Proteomes" id="UP001153332">
    <property type="component" value="Unassembled WGS sequence"/>
</dbReference>
<keyword evidence="2" id="KW-1185">Reference proteome</keyword>
<organism evidence="1 2">
    <name type="scientific">Lasiodiplodia mahajangana</name>
    <dbReference type="NCBI Taxonomy" id="1108764"/>
    <lineage>
        <taxon>Eukaryota</taxon>
        <taxon>Fungi</taxon>
        <taxon>Dikarya</taxon>
        <taxon>Ascomycota</taxon>
        <taxon>Pezizomycotina</taxon>
        <taxon>Dothideomycetes</taxon>
        <taxon>Dothideomycetes incertae sedis</taxon>
        <taxon>Botryosphaeriales</taxon>
        <taxon>Botryosphaeriaceae</taxon>
        <taxon>Lasiodiplodia</taxon>
    </lineage>
</organism>